<reference evidence="2 4" key="2">
    <citation type="journal article" date="2014" name="BMC Genomics">
        <title>An improved genome release (version Mt4.0) for the model legume Medicago truncatula.</title>
        <authorList>
            <person name="Tang H."/>
            <person name="Krishnakumar V."/>
            <person name="Bidwell S."/>
            <person name="Rosen B."/>
            <person name="Chan A."/>
            <person name="Zhou S."/>
            <person name="Gentzbittel L."/>
            <person name="Childs K.L."/>
            <person name="Yandell M."/>
            <person name="Gundlach H."/>
            <person name="Mayer K.F."/>
            <person name="Schwartz D.C."/>
            <person name="Town C.D."/>
        </authorList>
    </citation>
    <scope>GENOME REANNOTATION</scope>
    <source>
        <strain evidence="3 4">cv. Jemalong A17</strain>
    </source>
</reference>
<gene>
    <name evidence="2" type="ordered locus">MTR_5g009960</name>
</gene>
<reference evidence="3" key="3">
    <citation type="submission" date="2015-04" db="UniProtKB">
        <authorList>
            <consortium name="EnsemblPlants"/>
        </authorList>
    </citation>
    <scope>IDENTIFICATION</scope>
    <source>
        <strain evidence="3">cv. Jemalong A17</strain>
    </source>
</reference>
<feature type="compositionally biased region" description="Basic and acidic residues" evidence="1">
    <location>
        <begin position="20"/>
        <end position="40"/>
    </location>
</feature>
<accession>G7KBZ8</accession>
<keyword evidence="4" id="KW-1185">Reference proteome</keyword>
<dbReference type="Proteomes" id="UP000002051">
    <property type="component" value="Chromosome 5"/>
</dbReference>
<evidence type="ECO:0000313" key="3">
    <source>
        <dbReference type="EnsemblPlants" id="AES94014"/>
    </source>
</evidence>
<feature type="region of interest" description="Disordered" evidence="1">
    <location>
        <begin position="50"/>
        <end position="69"/>
    </location>
</feature>
<reference evidence="2 4" key="1">
    <citation type="journal article" date="2011" name="Nature">
        <title>The Medicago genome provides insight into the evolution of rhizobial symbioses.</title>
        <authorList>
            <person name="Young N.D."/>
            <person name="Debelle F."/>
            <person name="Oldroyd G.E."/>
            <person name="Geurts R."/>
            <person name="Cannon S.B."/>
            <person name="Udvardi M.K."/>
            <person name="Benedito V.A."/>
            <person name="Mayer K.F."/>
            <person name="Gouzy J."/>
            <person name="Schoof H."/>
            <person name="Van de Peer Y."/>
            <person name="Proost S."/>
            <person name="Cook D.R."/>
            <person name="Meyers B.C."/>
            <person name="Spannagl M."/>
            <person name="Cheung F."/>
            <person name="De Mita S."/>
            <person name="Krishnakumar V."/>
            <person name="Gundlach H."/>
            <person name="Zhou S."/>
            <person name="Mudge J."/>
            <person name="Bharti A.K."/>
            <person name="Murray J.D."/>
            <person name="Naoumkina M.A."/>
            <person name="Rosen B."/>
            <person name="Silverstein K.A."/>
            <person name="Tang H."/>
            <person name="Rombauts S."/>
            <person name="Zhao P.X."/>
            <person name="Zhou P."/>
            <person name="Barbe V."/>
            <person name="Bardou P."/>
            <person name="Bechner M."/>
            <person name="Bellec A."/>
            <person name="Berger A."/>
            <person name="Berges H."/>
            <person name="Bidwell S."/>
            <person name="Bisseling T."/>
            <person name="Choisne N."/>
            <person name="Couloux A."/>
            <person name="Denny R."/>
            <person name="Deshpande S."/>
            <person name="Dai X."/>
            <person name="Doyle J.J."/>
            <person name="Dudez A.M."/>
            <person name="Farmer A.D."/>
            <person name="Fouteau S."/>
            <person name="Franken C."/>
            <person name="Gibelin C."/>
            <person name="Gish J."/>
            <person name="Goldstein S."/>
            <person name="Gonzalez A.J."/>
            <person name="Green P.J."/>
            <person name="Hallab A."/>
            <person name="Hartog M."/>
            <person name="Hua A."/>
            <person name="Humphray S.J."/>
            <person name="Jeong D.H."/>
            <person name="Jing Y."/>
            <person name="Jocker A."/>
            <person name="Kenton S.M."/>
            <person name="Kim D.J."/>
            <person name="Klee K."/>
            <person name="Lai H."/>
            <person name="Lang C."/>
            <person name="Lin S."/>
            <person name="Macmil S.L."/>
            <person name="Magdelenat G."/>
            <person name="Matthews L."/>
            <person name="McCorrison J."/>
            <person name="Monaghan E.L."/>
            <person name="Mun J.H."/>
            <person name="Najar F.Z."/>
            <person name="Nicholson C."/>
            <person name="Noirot C."/>
            <person name="O'Bleness M."/>
            <person name="Paule C.R."/>
            <person name="Poulain J."/>
            <person name="Prion F."/>
            <person name="Qin B."/>
            <person name="Qu C."/>
            <person name="Retzel E.F."/>
            <person name="Riddle C."/>
            <person name="Sallet E."/>
            <person name="Samain S."/>
            <person name="Samson N."/>
            <person name="Sanders I."/>
            <person name="Saurat O."/>
            <person name="Scarpelli C."/>
            <person name="Schiex T."/>
            <person name="Segurens B."/>
            <person name="Severin A.J."/>
            <person name="Sherrier D.J."/>
            <person name="Shi R."/>
            <person name="Sims S."/>
            <person name="Singer S.R."/>
            <person name="Sinharoy S."/>
            <person name="Sterck L."/>
            <person name="Viollet A."/>
            <person name="Wang B.B."/>
            <person name="Wang K."/>
            <person name="Wang M."/>
            <person name="Wang X."/>
            <person name="Warfsmann J."/>
            <person name="Weissenbach J."/>
            <person name="White D.D."/>
            <person name="White J.D."/>
            <person name="Wiley G.B."/>
            <person name="Wincker P."/>
            <person name="Xing Y."/>
            <person name="Yang L."/>
            <person name="Yao Z."/>
            <person name="Ying F."/>
            <person name="Zhai J."/>
            <person name="Zhou L."/>
            <person name="Zuber A."/>
            <person name="Denarie J."/>
            <person name="Dixon R.A."/>
            <person name="May G.D."/>
            <person name="Schwartz D.C."/>
            <person name="Rogers J."/>
            <person name="Quetier F."/>
            <person name="Town C.D."/>
            <person name="Roe B.A."/>
        </authorList>
    </citation>
    <scope>NUCLEOTIDE SEQUENCE [LARGE SCALE GENOMIC DNA]</scope>
    <source>
        <strain evidence="2">A17</strain>
        <strain evidence="3 4">cv. Jemalong A17</strain>
    </source>
</reference>
<organism evidence="2 4">
    <name type="scientific">Medicago truncatula</name>
    <name type="common">Barrel medic</name>
    <name type="synonym">Medicago tribuloides</name>
    <dbReference type="NCBI Taxonomy" id="3880"/>
    <lineage>
        <taxon>Eukaryota</taxon>
        <taxon>Viridiplantae</taxon>
        <taxon>Streptophyta</taxon>
        <taxon>Embryophyta</taxon>
        <taxon>Tracheophyta</taxon>
        <taxon>Spermatophyta</taxon>
        <taxon>Magnoliopsida</taxon>
        <taxon>eudicotyledons</taxon>
        <taxon>Gunneridae</taxon>
        <taxon>Pentapetalae</taxon>
        <taxon>rosids</taxon>
        <taxon>fabids</taxon>
        <taxon>Fabales</taxon>
        <taxon>Fabaceae</taxon>
        <taxon>Papilionoideae</taxon>
        <taxon>50 kb inversion clade</taxon>
        <taxon>NPAAA clade</taxon>
        <taxon>Hologalegina</taxon>
        <taxon>IRL clade</taxon>
        <taxon>Trifolieae</taxon>
        <taxon>Medicago</taxon>
    </lineage>
</organism>
<protein>
    <submittedName>
        <fullName evidence="2 3">Uncharacterized protein</fullName>
    </submittedName>
</protein>
<dbReference type="AlphaFoldDB" id="G7KBZ8"/>
<dbReference type="EnsemblPlants" id="AES94014">
    <property type="protein sequence ID" value="AES94014"/>
    <property type="gene ID" value="MTR_5g009960"/>
</dbReference>
<sequence>MINNVLEGPNPMPTSFDEANLGHDNDTSEPSIEHLHTDTDEEYIVHSNEEIEESEEMDEHNYSFDEESDAEIDMDEHNYLIICVTIIRRKIMVTKKARKNELGSIGDDEQHSEMQMLVGKGGGGI</sequence>
<name>G7KBZ8_MEDTR</name>
<feature type="region of interest" description="Disordered" evidence="1">
    <location>
        <begin position="1"/>
        <end position="40"/>
    </location>
</feature>
<proteinExistence type="predicted"/>
<dbReference type="HOGENOM" id="CLU_162941_0_0_1"/>
<evidence type="ECO:0000313" key="4">
    <source>
        <dbReference type="Proteomes" id="UP000002051"/>
    </source>
</evidence>
<accession>A0A0C3XAH9</accession>
<evidence type="ECO:0000256" key="1">
    <source>
        <dbReference type="SAM" id="MobiDB-lite"/>
    </source>
</evidence>
<evidence type="ECO:0000313" key="2">
    <source>
        <dbReference type="EMBL" id="AES94014.2"/>
    </source>
</evidence>
<dbReference type="EMBL" id="CM001221">
    <property type="protein sequence ID" value="AES94014.2"/>
    <property type="molecule type" value="Genomic_DNA"/>
</dbReference>